<protein>
    <submittedName>
        <fullName evidence="8">Fimbrial chaperone protein StbB</fullName>
    </submittedName>
</protein>
<evidence type="ECO:0000256" key="1">
    <source>
        <dbReference type="ARBA" id="ARBA00004418"/>
    </source>
</evidence>
<accession>A0A2J5A0A4</accession>
<dbReference type="AlphaFoldDB" id="A0A2J5A0A4"/>
<dbReference type="Pfam" id="PF00345">
    <property type="entry name" value="PapD_N"/>
    <property type="match status" value="1"/>
</dbReference>
<dbReference type="InterPro" id="IPR050643">
    <property type="entry name" value="Periplasmic_pilus_chap"/>
</dbReference>
<gene>
    <name evidence="8" type="ORF">CWM85_02590</name>
</gene>
<dbReference type="PANTHER" id="PTHR30251:SF25">
    <property type="entry name" value="FIMBRIAE CHAPARONE"/>
    <property type="match status" value="1"/>
</dbReference>
<reference evidence="8 9" key="2">
    <citation type="submission" date="2018-01" db="EMBL/GenBank/DDBJ databases">
        <title>Genomic study of Klebsiella pneumoniae.</title>
        <authorList>
            <person name="Yang Y."/>
            <person name="Bicalho R."/>
        </authorList>
    </citation>
    <scope>NUCLEOTIDE SEQUENCE [LARGE SCALE GENOMIC DNA]</scope>
    <source>
        <strain evidence="8 9">A2</strain>
    </source>
</reference>
<dbReference type="InterPro" id="IPR016147">
    <property type="entry name" value="Pili_assmbl_chaperone_N"/>
</dbReference>
<keyword evidence="5" id="KW-0143">Chaperone</keyword>
<dbReference type="PANTHER" id="PTHR30251">
    <property type="entry name" value="PILUS ASSEMBLY CHAPERONE"/>
    <property type="match status" value="1"/>
</dbReference>
<dbReference type="Proteomes" id="UP000234661">
    <property type="component" value="Unassembled WGS sequence"/>
</dbReference>
<dbReference type="GO" id="GO:0071555">
    <property type="term" value="P:cell wall organization"/>
    <property type="evidence" value="ECO:0007669"/>
    <property type="project" value="InterPro"/>
</dbReference>
<evidence type="ECO:0000256" key="4">
    <source>
        <dbReference type="ARBA" id="ARBA00022764"/>
    </source>
</evidence>
<dbReference type="InterPro" id="IPR001829">
    <property type="entry name" value="Pili_assmbl_chaperone_bac"/>
</dbReference>
<dbReference type="GO" id="GO:0030288">
    <property type="term" value="C:outer membrane-bounded periplasmic space"/>
    <property type="evidence" value="ECO:0007669"/>
    <property type="project" value="InterPro"/>
</dbReference>
<sequence>MKKDATRSGLRYLMALLLLFLPAAAAWASVTIVGSRIIYPSTVPSVDVQLKNNDDFPYVVQTWFDDGDMRIGPENASGIPFISTPPVFRIQPKAGQVVRVVYSQRKALPPDRESVFWFNALQVPPANIGGRQQNKVLVMLRTRIKLFYRPEGIGSPGNLAKKLHVTVVRNARKGAGIVISNPQPWYASLSNLSVTVSGVSRQLNVEMVPPFSSRTFWIPGKFSANSLNGTVTVTLVNDQGARISERYHVAEG</sequence>
<dbReference type="InterPro" id="IPR036316">
    <property type="entry name" value="Pili_assmbl_chap_C_dom_sf"/>
</dbReference>
<dbReference type="InterPro" id="IPR008962">
    <property type="entry name" value="PapD-like_sf"/>
</dbReference>
<dbReference type="Gene3D" id="2.60.40.10">
    <property type="entry name" value="Immunoglobulins"/>
    <property type="match status" value="2"/>
</dbReference>
<evidence type="ECO:0000256" key="5">
    <source>
        <dbReference type="ARBA" id="ARBA00023186"/>
    </source>
</evidence>
<dbReference type="Pfam" id="PF02753">
    <property type="entry name" value="PapD_C"/>
    <property type="match status" value="1"/>
</dbReference>
<comment type="similarity">
    <text evidence="2">Belongs to the periplasmic pilus chaperone family.</text>
</comment>
<keyword evidence="4" id="KW-0574">Periplasm</keyword>
<dbReference type="RefSeq" id="WP_116279860.1">
    <property type="nucleotide sequence ID" value="NZ_CP085764.1"/>
</dbReference>
<name>A0A2J5A0A4_9ENTR</name>
<dbReference type="PRINTS" id="PR00969">
    <property type="entry name" value="CHAPERONPILI"/>
</dbReference>
<reference evidence="8 9" key="1">
    <citation type="submission" date="2017-11" db="EMBL/GenBank/DDBJ databases">
        <authorList>
            <person name="Han C.G."/>
        </authorList>
    </citation>
    <scope>NUCLEOTIDE SEQUENCE [LARGE SCALE GENOMIC DNA]</scope>
    <source>
        <strain evidence="8 9">A2</strain>
    </source>
</reference>
<organism evidence="8 9">
    <name type="scientific">Klebsiella michiganensis</name>
    <dbReference type="NCBI Taxonomy" id="1134687"/>
    <lineage>
        <taxon>Bacteria</taxon>
        <taxon>Pseudomonadati</taxon>
        <taxon>Pseudomonadota</taxon>
        <taxon>Gammaproteobacteria</taxon>
        <taxon>Enterobacterales</taxon>
        <taxon>Enterobacteriaceae</taxon>
        <taxon>Klebsiella/Raoultella group</taxon>
        <taxon>Klebsiella</taxon>
    </lineage>
</organism>
<comment type="caution">
    <text evidence="8">The sequence shown here is derived from an EMBL/GenBank/DDBJ whole genome shotgun (WGS) entry which is preliminary data.</text>
</comment>
<dbReference type="InterPro" id="IPR016148">
    <property type="entry name" value="Pili_assmbl_chaperone_C"/>
</dbReference>
<dbReference type="InterPro" id="IPR013783">
    <property type="entry name" value="Ig-like_fold"/>
</dbReference>
<comment type="subcellular location">
    <subcellularLocation>
        <location evidence="1">Periplasm</location>
    </subcellularLocation>
</comment>
<evidence type="ECO:0000313" key="9">
    <source>
        <dbReference type="Proteomes" id="UP000234661"/>
    </source>
</evidence>
<evidence type="ECO:0000313" key="8">
    <source>
        <dbReference type="EMBL" id="PLM68712.1"/>
    </source>
</evidence>
<feature type="domain" description="Pili assembly chaperone N-terminal" evidence="6">
    <location>
        <begin position="30"/>
        <end position="153"/>
    </location>
</feature>
<evidence type="ECO:0000256" key="3">
    <source>
        <dbReference type="ARBA" id="ARBA00022729"/>
    </source>
</evidence>
<dbReference type="SUPFAM" id="SSF49354">
    <property type="entry name" value="PapD-like"/>
    <property type="match status" value="1"/>
</dbReference>
<keyword evidence="3" id="KW-0732">Signal</keyword>
<dbReference type="EMBL" id="PIET01000021">
    <property type="protein sequence ID" value="PLM68712.1"/>
    <property type="molecule type" value="Genomic_DNA"/>
</dbReference>
<feature type="domain" description="Pili assembly chaperone C-terminal" evidence="7">
    <location>
        <begin position="179"/>
        <end position="243"/>
    </location>
</feature>
<evidence type="ECO:0000259" key="6">
    <source>
        <dbReference type="Pfam" id="PF00345"/>
    </source>
</evidence>
<dbReference type="SUPFAM" id="SSF49584">
    <property type="entry name" value="Periplasmic chaperone C-domain"/>
    <property type="match status" value="1"/>
</dbReference>
<evidence type="ECO:0000259" key="7">
    <source>
        <dbReference type="Pfam" id="PF02753"/>
    </source>
</evidence>
<proteinExistence type="inferred from homology"/>
<evidence type="ECO:0000256" key="2">
    <source>
        <dbReference type="ARBA" id="ARBA00007399"/>
    </source>
</evidence>